<evidence type="ECO:0000313" key="8">
    <source>
        <dbReference type="EMBL" id="CAH0022150.1"/>
    </source>
</evidence>
<dbReference type="Proteomes" id="UP000696573">
    <property type="component" value="Unassembled WGS sequence"/>
</dbReference>
<evidence type="ECO:0000256" key="3">
    <source>
        <dbReference type="ARBA" id="ARBA00038984"/>
    </source>
</evidence>
<organism evidence="8 9">
    <name type="scientific">Clonostachys rhizophaga</name>
    <dbReference type="NCBI Taxonomy" id="160324"/>
    <lineage>
        <taxon>Eukaryota</taxon>
        <taxon>Fungi</taxon>
        <taxon>Dikarya</taxon>
        <taxon>Ascomycota</taxon>
        <taxon>Pezizomycotina</taxon>
        <taxon>Sordariomycetes</taxon>
        <taxon>Hypocreomycetidae</taxon>
        <taxon>Hypocreales</taxon>
        <taxon>Bionectriaceae</taxon>
        <taxon>Clonostachys</taxon>
    </lineage>
</organism>
<dbReference type="Pfam" id="PF01408">
    <property type="entry name" value="GFO_IDH_MocA"/>
    <property type="match status" value="1"/>
</dbReference>
<evidence type="ECO:0000313" key="9">
    <source>
        <dbReference type="Proteomes" id="UP000696573"/>
    </source>
</evidence>
<feature type="domain" description="Gfo/Idh/MocA-like oxidoreductase N-terminal" evidence="6">
    <location>
        <begin position="25"/>
        <end position="124"/>
    </location>
</feature>
<dbReference type="EC" id="1.1.1.179" evidence="3"/>
<feature type="domain" description="GFO/IDH/MocA-like oxidoreductase" evidence="7">
    <location>
        <begin position="143"/>
        <end position="260"/>
    </location>
</feature>
<evidence type="ECO:0000259" key="7">
    <source>
        <dbReference type="Pfam" id="PF22725"/>
    </source>
</evidence>
<proteinExistence type="inferred from homology"/>
<dbReference type="InterPro" id="IPR055170">
    <property type="entry name" value="GFO_IDH_MocA-like_dom"/>
</dbReference>
<dbReference type="GO" id="GO:0047837">
    <property type="term" value="F:D-xylose 1-dehydrogenase (NADP+) activity"/>
    <property type="evidence" value="ECO:0007669"/>
    <property type="project" value="UniProtKB-EC"/>
</dbReference>
<dbReference type="InterPro" id="IPR050984">
    <property type="entry name" value="Gfo/Idh/MocA_domain"/>
</dbReference>
<dbReference type="InterPro" id="IPR000683">
    <property type="entry name" value="Gfo/Idh/MocA-like_OxRdtase_N"/>
</dbReference>
<evidence type="ECO:0000256" key="2">
    <source>
        <dbReference type="ARBA" id="ARBA00023002"/>
    </source>
</evidence>
<gene>
    <name evidence="8" type="ORF">CRHIZ90672A_00003954</name>
</gene>
<dbReference type="OrthoDB" id="2129491at2759"/>
<keyword evidence="2" id="KW-0560">Oxidoreductase</keyword>
<comment type="catalytic activity">
    <reaction evidence="5">
        <text>D-xylose + NADP(+) = D-xylono-1,5-lactone + NADPH + H(+)</text>
        <dbReference type="Rhea" id="RHEA:22000"/>
        <dbReference type="ChEBI" id="CHEBI:15378"/>
        <dbReference type="ChEBI" id="CHEBI:15867"/>
        <dbReference type="ChEBI" id="CHEBI:53455"/>
        <dbReference type="ChEBI" id="CHEBI:57783"/>
        <dbReference type="ChEBI" id="CHEBI:58349"/>
        <dbReference type="EC" id="1.1.1.179"/>
    </reaction>
</comment>
<reference evidence="8" key="1">
    <citation type="submission" date="2021-10" db="EMBL/GenBank/DDBJ databases">
        <authorList>
            <person name="Piombo E."/>
        </authorList>
    </citation>
    <scope>NUCLEOTIDE SEQUENCE</scope>
</reference>
<dbReference type="Pfam" id="PF22725">
    <property type="entry name" value="GFO_IDH_MocA_C3"/>
    <property type="match status" value="1"/>
</dbReference>
<evidence type="ECO:0000256" key="4">
    <source>
        <dbReference type="ARBA" id="ARBA00042988"/>
    </source>
</evidence>
<accession>A0A9N9YL60</accession>
<dbReference type="SUPFAM" id="SSF55347">
    <property type="entry name" value="Glyceraldehyde-3-phosphate dehydrogenase-like, C-terminal domain"/>
    <property type="match status" value="1"/>
</dbReference>
<evidence type="ECO:0000259" key="6">
    <source>
        <dbReference type="Pfam" id="PF01408"/>
    </source>
</evidence>
<sequence length="356" mass="39152">MGYYATGLICSWFVNDLVIERSNPGARHVIQAIASSSIAKGKAFAEKHLPQQNPTIYGSYQDCYEDANVDIIYIGTPHSLHKQNCLDAIAAGKHVLCEKAFTITAKEAREVFDAAHKKGVYVMEATWTRHFPLVKTLRYMIHEENIIGQVRRVFCDYAKFRNIPAASPDSRMRDLKLGAGSLLDVGVYCLTWVRMGLDVGTGDVAQDPKVVAIQTLSEGVDMATSAIFLYPNGQQGIMTTSMEVQGCADFCRIEGSDGFITVNGIGPSVPSSFTAYSSKISGEGWTETQTPGLKSKKFIFEHPGLGFHWEADAVAADVLAGKKENDIMPWAETVKVLEILDEIRRQGGARFPQDDE</sequence>
<dbReference type="AlphaFoldDB" id="A0A9N9YL60"/>
<dbReference type="PANTHER" id="PTHR22604:SF105">
    <property type="entry name" value="TRANS-1,2-DIHYDROBENZENE-1,2-DIOL DEHYDROGENASE"/>
    <property type="match status" value="1"/>
</dbReference>
<dbReference type="Gene3D" id="3.30.360.10">
    <property type="entry name" value="Dihydrodipicolinate Reductase, domain 2"/>
    <property type="match status" value="1"/>
</dbReference>
<dbReference type="InterPro" id="IPR036291">
    <property type="entry name" value="NAD(P)-bd_dom_sf"/>
</dbReference>
<dbReference type="GO" id="GO:0000166">
    <property type="term" value="F:nucleotide binding"/>
    <property type="evidence" value="ECO:0007669"/>
    <property type="project" value="InterPro"/>
</dbReference>
<dbReference type="Gene3D" id="3.40.50.720">
    <property type="entry name" value="NAD(P)-binding Rossmann-like Domain"/>
    <property type="match status" value="1"/>
</dbReference>
<evidence type="ECO:0000256" key="1">
    <source>
        <dbReference type="ARBA" id="ARBA00010928"/>
    </source>
</evidence>
<name>A0A9N9YL60_9HYPO</name>
<comment type="similarity">
    <text evidence="1">Belongs to the Gfo/Idh/MocA family.</text>
</comment>
<dbReference type="PANTHER" id="PTHR22604">
    <property type="entry name" value="OXIDOREDUCTASES"/>
    <property type="match status" value="1"/>
</dbReference>
<keyword evidence="9" id="KW-1185">Reference proteome</keyword>
<protein>
    <recommendedName>
        <fullName evidence="3">D-xylose 1-dehydrogenase (NADP(+), D-xylono-1,5-lactone-forming)</fullName>
        <ecNumber evidence="3">1.1.1.179</ecNumber>
    </recommendedName>
    <alternativeName>
        <fullName evidence="4">D-xylose-NADP dehydrogenase</fullName>
    </alternativeName>
</protein>
<evidence type="ECO:0000256" key="5">
    <source>
        <dbReference type="ARBA" id="ARBA00049233"/>
    </source>
</evidence>
<dbReference type="SUPFAM" id="SSF51735">
    <property type="entry name" value="NAD(P)-binding Rossmann-fold domains"/>
    <property type="match status" value="1"/>
</dbReference>
<dbReference type="EMBL" id="CABFNQ020000676">
    <property type="protein sequence ID" value="CAH0022150.1"/>
    <property type="molecule type" value="Genomic_DNA"/>
</dbReference>
<comment type="caution">
    <text evidence="8">The sequence shown here is derived from an EMBL/GenBank/DDBJ whole genome shotgun (WGS) entry which is preliminary data.</text>
</comment>